<dbReference type="Pfam" id="PF03417">
    <property type="entry name" value="AAT"/>
    <property type="match status" value="1"/>
</dbReference>
<evidence type="ECO:0000259" key="1">
    <source>
        <dbReference type="Pfam" id="PF03417"/>
    </source>
</evidence>
<comment type="caution">
    <text evidence="2">The sequence shown here is derived from an EMBL/GenBank/DDBJ whole genome shotgun (WGS) entry which is preliminary data.</text>
</comment>
<dbReference type="Gene3D" id="3.60.60.10">
    <property type="entry name" value="Penicillin V Acylase, Chain A"/>
    <property type="match status" value="1"/>
</dbReference>
<reference evidence="2 3" key="1">
    <citation type="submission" date="2014-09" db="EMBL/GenBank/DDBJ databases">
        <title>Draft genome of Bradyrhizobium japonicum Is-34.</title>
        <authorList>
            <person name="Tsurumaru H."/>
            <person name="Yamakawa T."/>
            <person name="Hashimoto S."/>
            <person name="Okizaki K."/>
            <person name="Kanesaki Y."/>
            <person name="Yoshikawa H."/>
            <person name="Yajima S."/>
        </authorList>
    </citation>
    <scope>NUCLEOTIDE SEQUENCE [LARGE SCALE GENOMIC DNA]</scope>
    <source>
        <strain evidence="2 3">Is-34</strain>
    </source>
</reference>
<gene>
    <name evidence="2" type="ORF">MA20_46100</name>
</gene>
<dbReference type="NCBIfam" id="NF040521">
    <property type="entry name" value="C45_proenzyme"/>
    <property type="match status" value="1"/>
</dbReference>
<name>A0A0A3YHI0_BRAJP</name>
<dbReference type="InterPro" id="IPR005079">
    <property type="entry name" value="Peptidase_C45_hydrolase"/>
</dbReference>
<dbReference type="InterPro" id="IPR047794">
    <property type="entry name" value="C45_proenzyme-like"/>
</dbReference>
<dbReference type="PANTHER" id="PTHR34180">
    <property type="entry name" value="PEPTIDASE C45"/>
    <property type="match status" value="1"/>
</dbReference>
<sequence>MLNPYDRGLGSLLLMHREAMIGLTMSLKFINLVGTPRERGRLHGEMMKSEIAASAEFLLNYICARGGNQEAVKAETGRWLSFLEKLAPEFVDELRGIAEASNNSMETVIMLNVRLEIAYPLLARQAIDLSYVVVDGCTSAGLMPEATSQRSTMLAQTIDGSAADCGTMFVGKIPGGDKPSLLGVFSAGRAGPVAGLNDAGLGLVCNGLLTAIDGKGPMSAPVTLRRRSILEARTLDRAIRVVVNRDPCTSLNYLIGHGEGEVISIETSPNARRCLYPEDGLITHANHFESGGNIVSEMERFVPDTLFRSRRFDRHLRSKLGAIDADHILAGLKDHFSYPASICLHPDSDPSHPQNSTLAAVIMDLNRLVLLATDGPPCGAPLQRFELVL</sequence>
<evidence type="ECO:0000313" key="3">
    <source>
        <dbReference type="Proteomes" id="UP000030377"/>
    </source>
</evidence>
<protein>
    <recommendedName>
        <fullName evidence="1">Peptidase C45 hydrolase domain-containing protein</fullName>
    </recommendedName>
</protein>
<dbReference type="EMBL" id="JRPN01000065">
    <property type="protein sequence ID" value="KGT73148.1"/>
    <property type="molecule type" value="Genomic_DNA"/>
</dbReference>
<dbReference type="AlphaFoldDB" id="A0A0A3YHI0"/>
<feature type="domain" description="Peptidase C45 hydrolase" evidence="1">
    <location>
        <begin position="187"/>
        <end position="367"/>
    </location>
</feature>
<dbReference type="InterPro" id="IPR047801">
    <property type="entry name" value="Peptidase_C45"/>
</dbReference>
<dbReference type="PANTHER" id="PTHR34180:SF1">
    <property type="entry name" value="BETA-ALANYL-DOPAMINE_CARCININE HYDROLASE"/>
    <property type="match status" value="1"/>
</dbReference>
<proteinExistence type="predicted"/>
<dbReference type="Proteomes" id="UP000030377">
    <property type="component" value="Unassembled WGS sequence"/>
</dbReference>
<evidence type="ECO:0000313" key="2">
    <source>
        <dbReference type="EMBL" id="KGT73148.1"/>
    </source>
</evidence>
<organism evidence="2 3">
    <name type="scientific">Bradyrhizobium japonicum</name>
    <dbReference type="NCBI Taxonomy" id="375"/>
    <lineage>
        <taxon>Bacteria</taxon>
        <taxon>Pseudomonadati</taxon>
        <taxon>Pseudomonadota</taxon>
        <taxon>Alphaproteobacteria</taxon>
        <taxon>Hyphomicrobiales</taxon>
        <taxon>Nitrobacteraceae</taxon>
        <taxon>Bradyrhizobium</taxon>
    </lineage>
</organism>
<dbReference type="Gene3D" id="1.10.10.2120">
    <property type="match status" value="1"/>
</dbReference>
<accession>A0A0A3YHI0</accession>